<keyword evidence="6" id="KW-1185">Reference proteome</keyword>
<dbReference type="PANTHER" id="PTHR31836">
    <property type="match status" value="1"/>
</dbReference>
<feature type="compositionally biased region" description="Basic residues" evidence="2">
    <location>
        <begin position="69"/>
        <end position="87"/>
    </location>
</feature>
<dbReference type="Pfam" id="PF03330">
    <property type="entry name" value="DPBB_1"/>
    <property type="match status" value="1"/>
</dbReference>
<dbReference type="InterPro" id="IPR036908">
    <property type="entry name" value="RlpA-like_sf"/>
</dbReference>
<evidence type="ECO:0000256" key="1">
    <source>
        <dbReference type="ARBA" id="ARBA00022729"/>
    </source>
</evidence>
<feature type="region of interest" description="Disordered" evidence="2">
    <location>
        <begin position="24"/>
        <end position="131"/>
    </location>
</feature>
<dbReference type="EMBL" id="LN719426">
    <property type="protein sequence ID" value="CEP07985.1"/>
    <property type="molecule type" value="Genomic_DNA"/>
</dbReference>
<evidence type="ECO:0000259" key="4">
    <source>
        <dbReference type="Pfam" id="PF03330"/>
    </source>
</evidence>
<feature type="compositionally biased region" description="Basic residues" evidence="2">
    <location>
        <begin position="24"/>
        <end position="40"/>
    </location>
</feature>
<name>A0A0B7MXL3_9FUNG</name>
<organism evidence="5 6">
    <name type="scientific">Parasitella parasitica</name>
    <dbReference type="NCBI Taxonomy" id="35722"/>
    <lineage>
        <taxon>Eukaryota</taxon>
        <taxon>Fungi</taxon>
        <taxon>Fungi incertae sedis</taxon>
        <taxon>Mucoromycota</taxon>
        <taxon>Mucoromycotina</taxon>
        <taxon>Mucoromycetes</taxon>
        <taxon>Mucorales</taxon>
        <taxon>Mucorineae</taxon>
        <taxon>Mucoraceae</taxon>
        <taxon>Parasitella</taxon>
    </lineage>
</organism>
<evidence type="ECO:0000256" key="2">
    <source>
        <dbReference type="SAM" id="MobiDB-lite"/>
    </source>
</evidence>
<evidence type="ECO:0000313" key="6">
    <source>
        <dbReference type="Proteomes" id="UP000054107"/>
    </source>
</evidence>
<evidence type="ECO:0000256" key="3">
    <source>
        <dbReference type="SAM" id="SignalP"/>
    </source>
</evidence>
<sequence length="232" mass="24534">MKFFLVVVLLVALLSLTSALSVHEKRRHEHRYRGNGRHNRSSLSLKKASQSFKKSRSTTTATTTTASKKSYKSSTKKSAKKSTKKSTTKSTKSTKSAGPTRTASATTSKKSATTTLSTKKAAQTSSSSGGKYSGEGTYYDVGLGSCGQTNSNSELVAALNAPQMQNGANPNKNPQCGKKIKVTNPANGKSVTVKIVDTCPPCSSGDVDLSPSAFSAIADMSLGRIPIKWDWA</sequence>
<dbReference type="Proteomes" id="UP000054107">
    <property type="component" value="Unassembled WGS sequence"/>
</dbReference>
<dbReference type="AlphaFoldDB" id="A0A0B7MXL3"/>
<dbReference type="SUPFAM" id="SSF50685">
    <property type="entry name" value="Barwin-like endoglucanases"/>
    <property type="match status" value="1"/>
</dbReference>
<gene>
    <name evidence="5" type="primary">PARPA_01294.1 scaffold 1359</name>
</gene>
<keyword evidence="1 3" id="KW-0732">Signal</keyword>
<feature type="signal peptide" evidence="3">
    <location>
        <begin position="1"/>
        <end position="19"/>
    </location>
</feature>
<dbReference type="Gene3D" id="2.40.40.10">
    <property type="entry name" value="RlpA-like domain"/>
    <property type="match status" value="1"/>
</dbReference>
<feature type="chain" id="PRO_5002120470" description="RlpA-like protein double-psi beta-barrel domain-containing protein" evidence="3">
    <location>
        <begin position="20"/>
        <end position="232"/>
    </location>
</feature>
<feature type="compositionally biased region" description="Polar residues" evidence="2">
    <location>
        <begin position="41"/>
        <end position="50"/>
    </location>
</feature>
<accession>A0A0B7MXL3</accession>
<feature type="compositionally biased region" description="Low complexity" evidence="2">
    <location>
        <begin position="57"/>
        <end position="68"/>
    </location>
</feature>
<reference evidence="5 6" key="1">
    <citation type="submission" date="2014-09" db="EMBL/GenBank/DDBJ databases">
        <authorList>
            <person name="Ellenberger Sabrina"/>
        </authorList>
    </citation>
    <scope>NUCLEOTIDE SEQUENCE [LARGE SCALE GENOMIC DNA]</scope>
    <source>
        <strain evidence="5 6">CBS 412.66</strain>
    </source>
</reference>
<dbReference type="PANTHER" id="PTHR31836:SF28">
    <property type="entry name" value="SRCR DOMAIN-CONTAINING PROTEIN-RELATED"/>
    <property type="match status" value="1"/>
</dbReference>
<dbReference type="InterPro" id="IPR009009">
    <property type="entry name" value="RlpA-like_DPBB"/>
</dbReference>
<protein>
    <recommendedName>
        <fullName evidence="4">RlpA-like protein double-psi beta-barrel domain-containing protein</fullName>
    </recommendedName>
</protein>
<dbReference type="OrthoDB" id="406505at2759"/>
<feature type="compositionally biased region" description="Low complexity" evidence="2">
    <location>
        <begin position="88"/>
        <end position="131"/>
    </location>
</feature>
<dbReference type="CDD" id="cd22191">
    <property type="entry name" value="DPBB_RlpA_EXP_N-like"/>
    <property type="match status" value="1"/>
</dbReference>
<evidence type="ECO:0000313" key="5">
    <source>
        <dbReference type="EMBL" id="CEP07985.1"/>
    </source>
</evidence>
<feature type="domain" description="RlpA-like protein double-psi beta-barrel" evidence="4">
    <location>
        <begin position="145"/>
        <end position="228"/>
    </location>
</feature>
<proteinExistence type="predicted"/>
<dbReference type="InterPro" id="IPR051477">
    <property type="entry name" value="Expansin_CellWall"/>
</dbReference>
<dbReference type="STRING" id="35722.A0A0B7MXL3"/>